<protein>
    <submittedName>
        <fullName evidence="1">RCG58117</fullName>
    </submittedName>
</protein>
<organism evidence="1 2">
    <name type="scientific">Rattus norvegicus</name>
    <name type="common">Rat</name>
    <dbReference type="NCBI Taxonomy" id="10116"/>
    <lineage>
        <taxon>Eukaryota</taxon>
        <taxon>Metazoa</taxon>
        <taxon>Chordata</taxon>
        <taxon>Craniata</taxon>
        <taxon>Vertebrata</taxon>
        <taxon>Euteleostomi</taxon>
        <taxon>Mammalia</taxon>
        <taxon>Eutheria</taxon>
        <taxon>Euarchontoglires</taxon>
        <taxon>Glires</taxon>
        <taxon>Rodentia</taxon>
        <taxon>Myomorpha</taxon>
        <taxon>Muroidea</taxon>
        <taxon>Muridae</taxon>
        <taxon>Murinae</taxon>
        <taxon>Rattus</taxon>
    </lineage>
</organism>
<accession>A6J5H0</accession>
<evidence type="ECO:0000313" key="2">
    <source>
        <dbReference type="Proteomes" id="UP000234681"/>
    </source>
</evidence>
<dbReference type="Proteomes" id="UP000234681">
    <property type="component" value="Chromosome 8"/>
</dbReference>
<sequence>MVVCPGKKMVTGRVYGENMLRYVVILSGQSLFNCKINCRPFITVSFSLEFPSTNQSYLPCVLQPTYRVLSLLPWICSKIPQAWVLRQTDPNVLAHFRQTENIYFSFHGPRMLHPELPLAVGRQIW</sequence>
<evidence type="ECO:0000313" key="1">
    <source>
        <dbReference type="EMBL" id="EDL95843.1"/>
    </source>
</evidence>
<gene>
    <name evidence="1" type="ORF">rCG_58117</name>
</gene>
<name>A6J5H0_RAT</name>
<reference evidence="2" key="1">
    <citation type="submission" date="2005-09" db="EMBL/GenBank/DDBJ databases">
        <authorList>
            <person name="Mural R.J."/>
            <person name="Li P.W."/>
            <person name="Adams M.D."/>
            <person name="Amanatides P.G."/>
            <person name="Baden-Tillson H."/>
            <person name="Barnstead M."/>
            <person name="Chin S.H."/>
            <person name="Dew I."/>
            <person name="Evans C.A."/>
            <person name="Ferriera S."/>
            <person name="Flanigan M."/>
            <person name="Fosler C."/>
            <person name="Glodek A."/>
            <person name="Gu Z."/>
            <person name="Holt R.A."/>
            <person name="Jennings D."/>
            <person name="Kraft C.L."/>
            <person name="Lu F."/>
            <person name="Nguyen T."/>
            <person name="Nusskern D.R."/>
            <person name="Pfannkoch C.M."/>
            <person name="Sitter C."/>
            <person name="Sutton G.G."/>
            <person name="Venter J.C."/>
            <person name="Wang Z."/>
            <person name="Woodage T."/>
            <person name="Zheng X.H."/>
            <person name="Zhong F."/>
        </authorList>
    </citation>
    <scope>NUCLEOTIDE SEQUENCE [LARGE SCALE GENOMIC DNA]</scope>
    <source>
        <strain>BN</strain>
        <strain evidence="2">Sprague-Dawley</strain>
    </source>
</reference>
<proteinExistence type="predicted"/>
<dbReference type="AlphaFoldDB" id="A6J5H0"/>
<dbReference type="EMBL" id="CH473975">
    <property type="protein sequence ID" value="EDL95843.1"/>
    <property type="molecule type" value="Genomic_DNA"/>
</dbReference>
<feature type="non-terminal residue" evidence="1">
    <location>
        <position position="125"/>
    </location>
</feature>